<protein>
    <submittedName>
        <fullName evidence="2">Uncharacterized protein</fullName>
    </submittedName>
</protein>
<accession>A0A914VRA8</accession>
<evidence type="ECO:0000313" key="2">
    <source>
        <dbReference type="WBParaSite" id="PSAMB.scaffold23958size401.g39042.t1"/>
    </source>
</evidence>
<keyword evidence="1" id="KW-1185">Reference proteome</keyword>
<name>A0A914VRA8_9BILA</name>
<evidence type="ECO:0000313" key="1">
    <source>
        <dbReference type="Proteomes" id="UP000887566"/>
    </source>
</evidence>
<sequence>VMEYNENLSLFHLADRTDLSYLVNLFTHRYAQLDYKGDSGHFPNS</sequence>
<proteinExistence type="predicted"/>
<organism evidence="1 2">
    <name type="scientific">Plectus sambesii</name>
    <dbReference type="NCBI Taxonomy" id="2011161"/>
    <lineage>
        <taxon>Eukaryota</taxon>
        <taxon>Metazoa</taxon>
        <taxon>Ecdysozoa</taxon>
        <taxon>Nematoda</taxon>
        <taxon>Chromadorea</taxon>
        <taxon>Plectida</taxon>
        <taxon>Plectina</taxon>
        <taxon>Plectoidea</taxon>
        <taxon>Plectidae</taxon>
        <taxon>Plectus</taxon>
    </lineage>
</organism>
<dbReference type="Proteomes" id="UP000887566">
    <property type="component" value="Unplaced"/>
</dbReference>
<dbReference type="WBParaSite" id="PSAMB.scaffold23958size401.g39042.t1">
    <property type="protein sequence ID" value="PSAMB.scaffold23958size401.g39042.t1"/>
    <property type="gene ID" value="PSAMB.scaffold23958size401.g39042"/>
</dbReference>
<dbReference type="AlphaFoldDB" id="A0A914VRA8"/>
<reference evidence="2" key="1">
    <citation type="submission" date="2022-11" db="UniProtKB">
        <authorList>
            <consortium name="WormBaseParasite"/>
        </authorList>
    </citation>
    <scope>IDENTIFICATION</scope>
</reference>